<feature type="compositionally biased region" description="Basic and acidic residues" evidence="1">
    <location>
        <begin position="929"/>
        <end position="939"/>
    </location>
</feature>
<evidence type="ECO:0000259" key="2">
    <source>
        <dbReference type="Pfam" id="PF08457"/>
    </source>
</evidence>
<keyword evidence="4" id="KW-1185">Reference proteome</keyword>
<dbReference type="EMBL" id="NPHW01004067">
    <property type="protein sequence ID" value="OXV08503.1"/>
    <property type="molecule type" value="Genomic_DNA"/>
</dbReference>
<reference evidence="3 4" key="1">
    <citation type="journal article" date="2015" name="Environ. Microbiol.">
        <title>Metagenome sequence of Elaphomyces granulatus from sporocarp tissue reveals Ascomycota ectomycorrhizal fingerprints of genome expansion and a Proteobacteria-rich microbiome.</title>
        <authorList>
            <person name="Quandt C.A."/>
            <person name="Kohler A."/>
            <person name="Hesse C.N."/>
            <person name="Sharpton T.J."/>
            <person name="Martin F."/>
            <person name="Spatafora J.W."/>
        </authorList>
    </citation>
    <scope>NUCLEOTIDE SEQUENCE [LARGE SCALE GENOMIC DNA]</scope>
    <source>
        <strain evidence="3 4">OSC145934</strain>
    </source>
</reference>
<sequence>MPPISPPRRILHDDPLLSDEDVGLLYQIIVRAEKNPDVERLPFRALFAAYDGVLAEHGIDADQNQVCMRFLFKLGNKSLRGESLFEKFENLLQQMGIVLEFDNSGQNNSNVYFGKLQDDTIHEHVDMPQREATTPRVRKRRASFNSMYDIGDEVTERSAVRPSSRSSLSRLDVEKTSFMGAEELPNHVTPNRERNSFPDRTQLLAQFLELGQRLVGGLDPSKKETRKQDKGSSVNGDLVPVANHVIDNGHKPGDDQDLAGSIELSPSLSDMLRDASAFNMGRRKTTARRILIQWLEKSIRVQQKNKDTEAVAINRDRSILLRQALDVWHGAYQVKSRATRTERFFKHLERRADRARNLYLLTKAFTHWAQLTSDEVSKTSAARQHILRVKYFNAWREITAVNELKAQRFVVKGPFSAWKMKLSRNRNDVSSALDLYNLTLERKLFYNWFWESSYRRATRWYEQCLKRRSLICWLRALRTQREREQDIDNDKTRTSLQLMFQTWFQKTRTVFSLQEQADLFFQKKILKRGLDGLRIETRLSSTARQVSSAVDKRISQEAINRWLLRARMMMQADEMDQMKIMGQAFAEWNDRLRCRALHLRMDERLKVEALYKWVLAKRSGLMQRVREKCIVHEVFTMFVSNARGVFSQLSQREEECRRLRNRELLRSKLACLRRQLGLQFQREKIASEFYSLRIEHESLGVWISKQQHLTKLEGRSQHARFYFLATKSIKQWHAASLDSSKKRRLEAYANVRRLTKVNLASNALTTWRSGTQHITTMEQQAIQVSRDEALRTASGSLSRWHQKTAERQKERQDSDIFYHRQLAYRELVQWFGASNKVRTLENQASKLYSLHVSSLAMAQLRKISLRVFLVRSTVETADAMNERTLRKHFRNIFRHWLEKARTVRAYRGAPGPTVTTLNGPIFEDDESNADEREGPERDPTLNLDDLGPIPNLQQATPVPPMPGYLLSPSKRAARARALAQLSTTPTTPLYTPFASRLRAAITGDKRTSIRRRSLGNTVRFVDVPESPLASRRSANRG</sequence>
<gene>
    <name evidence="3" type="ORF">Egran_03735</name>
</gene>
<organism evidence="3 4">
    <name type="scientific">Elaphomyces granulatus</name>
    <dbReference type="NCBI Taxonomy" id="519963"/>
    <lineage>
        <taxon>Eukaryota</taxon>
        <taxon>Fungi</taxon>
        <taxon>Dikarya</taxon>
        <taxon>Ascomycota</taxon>
        <taxon>Pezizomycotina</taxon>
        <taxon>Eurotiomycetes</taxon>
        <taxon>Eurotiomycetidae</taxon>
        <taxon>Eurotiales</taxon>
        <taxon>Elaphomycetaceae</taxon>
        <taxon>Elaphomyces</taxon>
    </lineage>
</organism>
<evidence type="ECO:0000313" key="3">
    <source>
        <dbReference type="EMBL" id="OXV08503.1"/>
    </source>
</evidence>
<evidence type="ECO:0000256" key="1">
    <source>
        <dbReference type="SAM" id="MobiDB-lite"/>
    </source>
</evidence>
<evidence type="ECO:0000313" key="4">
    <source>
        <dbReference type="Proteomes" id="UP000243515"/>
    </source>
</evidence>
<dbReference type="OrthoDB" id="5215300at2759"/>
<dbReference type="AlphaFoldDB" id="A0A232LWH7"/>
<name>A0A232LWH7_9EURO</name>
<dbReference type="Proteomes" id="UP000243515">
    <property type="component" value="Unassembled WGS sequence"/>
</dbReference>
<dbReference type="InterPro" id="IPR013665">
    <property type="entry name" value="Sfi1_dom"/>
</dbReference>
<feature type="domain" description="Sfi1 spindle body" evidence="2">
    <location>
        <begin position="334"/>
        <end position="900"/>
    </location>
</feature>
<feature type="compositionally biased region" description="Basic and acidic residues" evidence="1">
    <location>
        <begin position="220"/>
        <end position="230"/>
    </location>
</feature>
<proteinExistence type="predicted"/>
<feature type="region of interest" description="Disordered" evidence="1">
    <location>
        <begin position="908"/>
        <end position="945"/>
    </location>
</feature>
<accession>A0A232LWH7</accession>
<dbReference type="Pfam" id="PF08457">
    <property type="entry name" value="Sfi1"/>
    <property type="match status" value="1"/>
</dbReference>
<protein>
    <recommendedName>
        <fullName evidence="2">Sfi1 spindle body domain-containing protein</fullName>
    </recommendedName>
</protein>
<comment type="caution">
    <text evidence="3">The sequence shown here is derived from an EMBL/GenBank/DDBJ whole genome shotgun (WGS) entry which is preliminary data.</text>
</comment>
<feature type="region of interest" description="Disordered" evidence="1">
    <location>
        <begin position="217"/>
        <end position="261"/>
    </location>
</feature>